<dbReference type="PROSITE" id="PS51178">
    <property type="entry name" value="PASTA"/>
    <property type="match status" value="2"/>
</dbReference>
<feature type="domain" description="PASTA" evidence="2">
    <location>
        <begin position="41"/>
        <end position="108"/>
    </location>
</feature>
<evidence type="ECO:0000313" key="3">
    <source>
        <dbReference type="EMBL" id="GGD34966.1"/>
    </source>
</evidence>
<dbReference type="Pfam" id="PF03793">
    <property type="entry name" value="PASTA"/>
    <property type="match status" value="1"/>
</dbReference>
<dbReference type="AlphaFoldDB" id="A0A916Y8W9"/>
<dbReference type="SMART" id="SM00740">
    <property type="entry name" value="PASTA"/>
    <property type="match status" value="2"/>
</dbReference>
<reference evidence="3" key="1">
    <citation type="journal article" date="2014" name="Int. J. Syst. Evol. Microbiol.">
        <title>Complete genome sequence of Corynebacterium casei LMG S-19264T (=DSM 44701T), isolated from a smear-ripened cheese.</title>
        <authorList>
            <consortium name="US DOE Joint Genome Institute (JGI-PGF)"/>
            <person name="Walter F."/>
            <person name="Albersmeier A."/>
            <person name="Kalinowski J."/>
            <person name="Ruckert C."/>
        </authorList>
    </citation>
    <scope>NUCLEOTIDE SEQUENCE</scope>
    <source>
        <strain evidence="3">CGMCC 1.12506</strain>
    </source>
</reference>
<dbReference type="SUPFAM" id="SSF54184">
    <property type="entry name" value="Penicillin-binding protein 2x (pbp-2x), c-terminal domain"/>
    <property type="match status" value="1"/>
</dbReference>
<organism evidence="3 4">
    <name type="scientific">Flavobacterium orientale</name>
    <dbReference type="NCBI Taxonomy" id="1756020"/>
    <lineage>
        <taxon>Bacteria</taxon>
        <taxon>Pseudomonadati</taxon>
        <taxon>Bacteroidota</taxon>
        <taxon>Flavobacteriia</taxon>
        <taxon>Flavobacteriales</taxon>
        <taxon>Flavobacteriaceae</taxon>
        <taxon>Flavobacterium</taxon>
    </lineage>
</organism>
<name>A0A916Y8W9_9FLAO</name>
<keyword evidence="1" id="KW-0812">Transmembrane</keyword>
<accession>A0A916Y8W9</accession>
<proteinExistence type="predicted"/>
<dbReference type="Proteomes" id="UP000625735">
    <property type="component" value="Unassembled WGS sequence"/>
</dbReference>
<protein>
    <submittedName>
        <fullName evidence="3">PASTA domain-containing protein</fullName>
    </submittedName>
</protein>
<feature type="transmembrane region" description="Helical" evidence="1">
    <location>
        <begin position="12"/>
        <end position="37"/>
    </location>
</feature>
<sequence>MSLRKYITSKVFLRQVAIALTLVVLLVVLVLNLLSFITNHGQEIIVPNLANMTMDQVEKKLEDLDLDYVVLDTIDYNEEFAKFGVVLQEPKPGSKVKENRKIYLKINNDSYAYVELPDMIEKTFRQVEPNLKVLGLELGEVTYKPYLGKDMVLEMRINGKLVKPGTKVMKTTKIDLVLGDGKIGFEEESQDSLQSNYDKE</sequence>
<dbReference type="EMBL" id="BMFG01000012">
    <property type="protein sequence ID" value="GGD34966.1"/>
    <property type="molecule type" value="Genomic_DNA"/>
</dbReference>
<comment type="caution">
    <text evidence="3">The sequence shown here is derived from an EMBL/GenBank/DDBJ whole genome shotgun (WGS) entry which is preliminary data.</text>
</comment>
<dbReference type="CDD" id="cd06577">
    <property type="entry name" value="PASTA_pknB"/>
    <property type="match status" value="1"/>
</dbReference>
<dbReference type="RefSeq" id="WP_188363028.1">
    <property type="nucleotide sequence ID" value="NZ_BMFG01000012.1"/>
</dbReference>
<keyword evidence="1" id="KW-1133">Transmembrane helix</keyword>
<evidence type="ECO:0000313" key="4">
    <source>
        <dbReference type="Proteomes" id="UP000625735"/>
    </source>
</evidence>
<reference evidence="3" key="2">
    <citation type="submission" date="2020-09" db="EMBL/GenBank/DDBJ databases">
        <authorList>
            <person name="Sun Q."/>
            <person name="Zhou Y."/>
        </authorList>
    </citation>
    <scope>NUCLEOTIDE SEQUENCE</scope>
    <source>
        <strain evidence="3">CGMCC 1.12506</strain>
    </source>
</reference>
<feature type="domain" description="PASTA" evidence="2">
    <location>
        <begin position="110"/>
        <end position="180"/>
    </location>
</feature>
<dbReference type="InterPro" id="IPR005543">
    <property type="entry name" value="PASTA_dom"/>
</dbReference>
<gene>
    <name evidence="3" type="ORF">GCM10011343_26020</name>
</gene>
<evidence type="ECO:0000256" key="1">
    <source>
        <dbReference type="SAM" id="Phobius"/>
    </source>
</evidence>
<evidence type="ECO:0000259" key="2">
    <source>
        <dbReference type="PROSITE" id="PS51178"/>
    </source>
</evidence>
<keyword evidence="1" id="KW-0472">Membrane</keyword>
<dbReference type="Gene3D" id="3.30.10.20">
    <property type="match status" value="2"/>
</dbReference>
<keyword evidence="4" id="KW-1185">Reference proteome</keyword>